<dbReference type="Gene3D" id="1.10.530.10">
    <property type="match status" value="1"/>
</dbReference>
<dbReference type="Pfam" id="PF01464">
    <property type="entry name" value="SLT"/>
    <property type="match status" value="1"/>
</dbReference>
<protein>
    <submittedName>
        <fullName evidence="6">Transglycosylase SLT domain-containing protein</fullName>
    </submittedName>
</protein>
<evidence type="ECO:0000313" key="6">
    <source>
        <dbReference type="EMBL" id="WMS88320.1"/>
    </source>
</evidence>
<dbReference type="GO" id="GO:0016020">
    <property type="term" value="C:membrane"/>
    <property type="evidence" value="ECO:0007669"/>
    <property type="project" value="InterPro"/>
</dbReference>
<dbReference type="SUPFAM" id="SSF53955">
    <property type="entry name" value="Lysozyme-like"/>
    <property type="match status" value="1"/>
</dbReference>
<name>A0AA51RVH0_9GAMM</name>
<dbReference type="Gene3D" id="1.25.20.10">
    <property type="entry name" value="Bacterial muramidases"/>
    <property type="match status" value="1"/>
</dbReference>
<comment type="similarity">
    <text evidence="1">Belongs to the transglycosylase Slt family.</text>
</comment>
<dbReference type="PANTHER" id="PTHR37423">
    <property type="entry name" value="SOLUBLE LYTIC MUREIN TRANSGLYCOSYLASE-RELATED"/>
    <property type="match status" value="1"/>
</dbReference>
<organism evidence="6 7">
    <name type="scientific">Pleionea litopenaei</name>
    <dbReference type="NCBI Taxonomy" id="3070815"/>
    <lineage>
        <taxon>Bacteria</taxon>
        <taxon>Pseudomonadati</taxon>
        <taxon>Pseudomonadota</taxon>
        <taxon>Gammaproteobacteria</taxon>
        <taxon>Oceanospirillales</taxon>
        <taxon>Pleioneaceae</taxon>
        <taxon>Pleionea</taxon>
    </lineage>
</organism>
<dbReference type="InterPro" id="IPR023346">
    <property type="entry name" value="Lysozyme-like_dom_sf"/>
</dbReference>
<dbReference type="Proteomes" id="UP001239782">
    <property type="component" value="Chromosome"/>
</dbReference>
<dbReference type="PROSITE" id="PS00922">
    <property type="entry name" value="TRANSGLYCOSYLASE"/>
    <property type="match status" value="1"/>
</dbReference>
<dbReference type="AlphaFoldDB" id="A0AA51RVH0"/>
<feature type="domain" description="Lytic transglycosylase superhelical linker" evidence="5">
    <location>
        <begin position="468"/>
        <end position="533"/>
    </location>
</feature>
<sequence length="709" mass="82391">MFRHFGFKQVLWLKSPRSYLKQITIPQRLSSGPFKLIFLVTFCFSSLFADELNLLPTKNSHSPEKSEQSSESQQQLTSITGSEQPIETPDLLRQREQYLQALDHLRHGRDKEFLQLQASLADYVLAPYLERDYLLDRMSLKNRSLVTDFLDRYDNQPVAIRVRSKFLYLLARHDQTFLFLTYYRPTSDITLQCHWLRFRFKTKENRQDIINQAKSIWRYGKSRPDACDPVFQQMAKHGALTDKLIWERLILAIKSNNYGLTRYLTSKLSNAEQTTARYALQVYMKPKRLSKGLPKGVDAQKIAEIAAIVLSKNIWSKPDETLEIYENLNSDLAITHNNKVALARNIALSLASKNHPRASEWLNNIDYSQSDELLLRWKLAHELRQRNWSELQRWLAKTPAPEGSENDWLYWQARVESYLGNTHQAVQILATLSQRRSYYGFLASAHLGISPNLENNPYPFSEQMIAQLGNEPAAKRAYELWRLNRHLSARREWNHLKAQHNAIERKHLAALAHQWGWHEQVIFGLSRAGLYDSVDMRFPLAYQQVLADAAKDADIDVTFPLAIARKESAFMPDAHSRVGAMGLMQLMPYTAQYIAKKEQLPVPQKEQLTDPQTNVTLGTRYLKYLITEHHGNQVLATASYNAGKHKVADWLPQNEEAIPVDIWIETLPYKETRNYVKNVLAYQQIYRSLLGKEENYFTQLVQMEIKRQP</sequence>
<evidence type="ECO:0000256" key="3">
    <source>
        <dbReference type="SAM" id="MobiDB-lite"/>
    </source>
</evidence>
<reference evidence="6 7" key="1">
    <citation type="submission" date="2023-08" db="EMBL/GenBank/DDBJ databases">
        <title>Pleionea litopenaei sp. nov., isolated from stomach of juvenile Litopenaeus vannamei.</title>
        <authorList>
            <person name="Rho A.M."/>
            <person name="Hwang C.Y."/>
        </authorList>
    </citation>
    <scope>NUCLEOTIDE SEQUENCE [LARGE SCALE GENOMIC DNA]</scope>
    <source>
        <strain evidence="6 7">HL-JVS1</strain>
    </source>
</reference>
<evidence type="ECO:0000313" key="7">
    <source>
        <dbReference type="Proteomes" id="UP001239782"/>
    </source>
</evidence>
<dbReference type="KEGG" id="plei:Q9312_05225"/>
<dbReference type="GO" id="GO:0000270">
    <property type="term" value="P:peptidoglycan metabolic process"/>
    <property type="evidence" value="ECO:0007669"/>
    <property type="project" value="InterPro"/>
</dbReference>
<dbReference type="RefSeq" id="WP_309203531.1">
    <property type="nucleotide sequence ID" value="NZ_CP133548.1"/>
</dbReference>
<evidence type="ECO:0000256" key="1">
    <source>
        <dbReference type="ARBA" id="ARBA00007734"/>
    </source>
</evidence>
<dbReference type="SUPFAM" id="SSF48435">
    <property type="entry name" value="Bacterial muramidases"/>
    <property type="match status" value="1"/>
</dbReference>
<keyword evidence="2" id="KW-0732">Signal</keyword>
<dbReference type="InterPro" id="IPR012289">
    <property type="entry name" value="Lytic_TGlycosylase_superhlx_L"/>
</dbReference>
<proteinExistence type="inferred from homology"/>
<dbReference type="EMBL" id="CP133548">
    <property type="protein sequence ID" value="WMS88320.1"/>
    <property type="molecule type" value="Genomic_DNA"/>
</dbReference>
<dbReference type="CDD" id="cd13401">
    <property type="entry name" value="Slt70-like"/>
    <property type="match status" value="1"/>
</dbReference>
<dbReference type="GO" id="GO:0042597">
    <property type="term" value="C:periplasmic space"/>
    <property type="evidence" value="ECO:0007669"/>
    <property type="project" value="InterPro"/>
</dbReference>
<dbReference type="Pfam" id="PF14718">
    <property type="entry name" value="SLT_L"/>
    <property type="match status" value="1"/>
</dbReference>
<dbReference type="PANTHER" id="PTHR37423:SF5">
    <property type="entry name" value="SOLUBLE LYTIC MUREIN TRANSGLYCOSYLASE"/>
    <property type="match status" value="1"/>
</dbReference>
<dbReference type="InterPro" id="IPR037061">
    <property type="entry name" value="Lytic_TGlycoase_superhlx_L_sf"/>
</dbReference>
<evidence type="ECO:0000259" key="4">
    <source>
        <dbReference type="Pfam" id="PF01464"/>
    </source>
</evidence>
<gene>
    <name evidence="6" type="ORF">Q9312_05225</name>
</gene>
<dbReference type="InterPro" id="IPR008258">
    <property type="entry name" value="Transglycosylase_SLT_dom_1"/>
</dbReference>
<dbReference type="InterPro" id="IPR000189">
    <property type="entry name" value="Transglyc_AS"/>
</dbReference>
<dbReference type="InterPro" id="IPR008939">
    <property type="entry name" value="Lytic_TGlycosylase_superhlx_U"/>
</dbReference>
<feature type="domain" description="Transglycosylase SLT" evidence="4">
    <location>
        <begin position="549"/>
        <end position="656"/>
    </location>
</feature>
<evidence type="ECO:0000259" key="5">
    <source>
        <dbReference type="Pfam" id="PF14718"/>
    </source>
</evidence>
<evidence type="ECO:0000256" key="2">
    <source>
        <dbReference type="ARBA" id="ARBA00022729"/>
    </source>
</evidence>
<accession>A0AA51RVH0</accession>
<dbReference type="GO" id="GO:0008933">
    <property type="term" value="F:peptidoglycan lytic transglycosylase activity"/>
    <property type="evidence" value="ECO:0007669"/>
    <property type="project" value="InterPro"/>
</dbReference>
<keyword evidence="7" id="KW-1185">Reference proteome</keyword>
<dbReference type="GO" id="GO:0004553">
    <property type="term" value="F:hydrolase activity, hydrolyzing O-glycosyl compounds"/>
    <property type="evidence" value="ECO:0007669"/>
    <property type="project" value="InterPro"/>
</dbReference>
<dbReference type="Gene3D" id="1.10.1240.20">
    <property type="entry name" value="Lytic transglycosylase, superhelical linker domain"/>
    <property type="match status" value="1"/>
</dbReference>
<feature type="region of interest" description="Disordered" evidence="3">
    <location>
        <begin position="59"/>
        <end position="82"/>
    </location>
</feature>